<comment type="similarity">
    <text evidence="14 16">Belongs to the type III pantothenate kinase family.</text>
</comment>
<dbReference type="Gene3D" id="3.30.420.40">
    <property type="match status" value="2"/>
</dbReference>
<keyword evidence="18" id="KW-1185">Reference proteome</keyword>
<dbReference type="Proteomes" id="UP000575898">
    <property type="component" value="Unassembled WGS sequence"/>
</dbReference>
<evidence type="ECO:0000256" key="4">
    <source>
        <dbReference type="ARBA" id="ARBA00005225"/>
    </source>
</evidence>
<comment type="caution">
    <text evidence="17">The sequence shown here is derived from an EMBL/GenBank/DDBJ whole genome shotgun (WGS) entry which is preliminary data.</text>
</comment>
<dbReference type="EMBL" id="JACHHY010000008">
    <property type="protein sequence ID" value="MBB5018281.1"/>
    <property type="molecule type" value="Genomic_DNA"/>
</dbReference>
<name>A0A840MSU1_9PROT</name>
<keyword evidence="8 16" id="KW-0808">Transferase</keyword>
<evidence type="ECO:0000256" key="1">
    <source>
        <dbReference type="ARBA" id="ARBA00001206"/>
    </source>
</evidence>
<feature type="binding site" evidence="16">
    <location>
        <begin position="11"/>
        <end position="18"/>
    </location>
    <ligand>
        <name>ATP</name>
        <dbReference type="ChEBI" id="CHEBI:30616"/>
    </ligand>
</feature>
<dbReference type="CDD" id="cd24015">
    <property type="entry name" value="ASKHA_NBD_PanK-III"/>
    <property type="match status" value="1"/>
</dbReference>
<dbReference type="RefSeq" id="WP_184037330.1">
    <property type="nucleotide sequence ID" value="NZ_JACHHY010000008.1"/>
</dbReference>
<organism evidence="17 18">
    <name type="scientific">Chitinivorax tropicus</name>
    <dbReference type="NCBI Taxonomy" id="714531"/>
    <lineage>
        <taxon>Bacteria</taxon>
        <taxon>Pseudomonadati</taxon>
        <taxon>Pseudomonadota</taxon>
        <taxon>Betaproteobacteria</taxon>
        <taxon>Chitinivorax</taxon>
    </lineage>
</organism>
<evidence type="ECO:0000256" key="9">
    <source>
        <dbReference type="ARBA" id="ARBA00022741"/>
    </source>
</evidence>
<keyword evidence="13 16" id="KW-0173">Coenzyme A biosynthesis</keyword>
<comment type="cofactor">
    <cofactor evidence="16">
        <name>NH4(+)</name>
        <dbReference type="ChEBI" id="CHEBI:28938"/>
    </cofactor>
    <cofactor evidence="16">
        <name>K(+)</name>
        <dbReference type="ChEBI" id="CHEBI:29103"/>
    </cofactor>
    <text evidence="16">A monovalent cation. Ammonium or potassium.</text>
</comment>
<feature type="binding site" evidence="16">
    <location>
        <begin position="102"/>
        <end position="105"/>
    </location>
    <ligand>
        <name>substrate</name>
    </ligand>
</feature>
<feature type="binding site" evidence="16">
    <location>
        <position position="95"/>
    </location>
    <ligand>
        <name>substrate</name>
    </ligand>
</feature>
<dbReference type="PANTHER" id="PTHR34265">
    <property type="entry name" value="TYPE III PANTOTHENATE KINASE"/>
    <property type="match status" value="1"/>
</dbReference>
<comment type="catalytic activity">
    <reaction evidence="1 16">
        <text>(R)-pantothenate + ATP = (R)-4'-phosphopantothenate + ADP + H(+)</text>
        <dbReference type="Rhea" id="RHEA:16373"/>
        <dbReference type="ChEBI" id="CHEBI:10986"/>
        <dbReference type="ChEBI" id="CHEBI:15378"/>
        <dbReference type="ChEBI" id="CHEBI:29032"/>
        <dbReference type="ChEBI" id="CHEBI:30616"/>
        <dbReference type="ChEBI" id="CHEBI:456216"/>
        <dbReference type="EC" id="2.7.1.33"/>
    </reaction>
</comment>
<evidence type="ECO:0000256" key="5">
    <source>
        <dbReference type="ARBA" id="ARBA00011738"/>
    </source>
</evidence>
<dbReference type="UniPathway" id="UPA00241">
    <property type="reaction ID" value="UER00352"/>
</dbReference>
<comment type="subunit">
    <text evidence="5 16">Homodimer.</text>
</comment>
<accession>A0A840MSU1</accession>
<keyword evidence="10 16" id="KW-0418">Kinase</keyword>
<evidence type="ECO:0000313" key="17">
    <source>
        <dbReference type="EMBL" id="MBB5018281.1"/>
    </source>
</evidence>
<dbReference type="SUPFAM" id="SSF53067">
    <property type="entry name" value="Actin-like ATPase domain"/>
    <property type="match status" value="2"/>
</dbReference>
<dbReference type="GO" id="GO:0004594">
    <property type="term" value="F:pantothenate kinase activity"/>
    <property type="evidence" value="ECO:0007669"/>
    <property type="project" value="UniProtKB-UniRule"/>
</dbReference>
<dbReference type="GO" id="GO:0015937">
    <property type="term" value="P:coenzyme A biosynthetic process"/>
    <property type="evidence" value="ECO:0007669"/>
    <property type="project" value="UniProtKB-UniRule"/>
</dbReference>
<evidence type="ECO:0000256" key="11">
    <source>
        <dbReference type="ARBA" id="ARBA00022840"/>
    </source>
</evidence>
<feature type="active site" description="Proton acceptor" evidence="16">
    <location>
        <position position="104"/>
    </location>
</feature>
<protein>
    <recommendedName>
        <fullName evidence="15 16">Type III pantothenate kinase</fullName>
        <ecNumber evidence="6 16">2.7.1.33</ecNumber>
    </recommendedName>
    <alternativeName>
        <fullName evidence="16">PanK-III</fullName>
    </alternativeName>
    <alternativeName>
        <fullName evidence="16">Pantothenic acid kinase</fullName>
    </alternativeName>
</protein>
<keyword evidence="11 16" id="KW-0067">ATP-binding</keyword>
<evidence type="ECO:0000256" key="8">
    <source>
        <dbReference type="ARBA" id="ARBA00022679"/>
    </source>
</evidence>
<proteinExistence type="inferred from homology"/>
<dbReference type="NCBIfam" id="TIGR00671">
    <property type="entry name" value="baf"/>
    <property type="match status" value="1"/>
</dbReference>
<comment type="function">
    <text evidence="16">Catalyzes the phosphorylation of pantothenate (Pan), the first step in CoA biosynthesis.</text>
</comment>
<comment type="cofactor">
    <cofactor evidence="2">
        <name>K(+)</name>
        <dbReference type="ChEBI" id="CHEBI:29103"/>
    </cofactor>
</comment>
<dbReference type="InterPro" id="IPR043129">
    <property type="entry name" value="ATPase_NBD"/>
</dbReference>
<evidence type="ECO:0000313" key="18">
    <source>
        <dbReference type="Proteomes" id="UP000575898"/>
    </source>
</evidence>
<keyword evidence="7 16" id="KW-0963">Cytoplasm</keyword>
<dbReference type="EC" id="2.7.1.33" evidence="6 16"/>
<keyword evidence="12 16" id="KW-0630">Potassium</keyword>
<feature type="binding site" evidence="16">
    <location>
        <position position="127"/>
    </location>
    <ligand>
        <name>ATP</name>
        <dbReference type="ChEBI" id="CHEBI:30616"/>
    </ligand>
</feature>
<evidence type="ECO:0000256" key="12">
    <source>
        <dbReference type="ARBA" id="ARBA00022958"/>
    </source>
</evidence>
<evidence type="ECO:0000256" key="7">
    <source>
        <dbReference type="ARBA" id="ARBA00022490"/>
    </source>
</evidence>
<dbReference type="InterPro" id="IPR004619">
    <property type="entry name" value="Type_III_PanK"/>
</dbReference>
<dbReference type="HAMAP" id="MF_01274">
    <property type="entry name" value="Pantothen_kinase_3"/>
    <property type="match status" value="1"/>
</dbReference>
<sequence>MPHTPCHLLIDAGNTRVKWALHNGQNWLDRGHANLDALDGLHTAWSALPAIQRVVGSNVAGIAVKAQLETMLARHGLTIEWLTPSSQRLDVQNHYATPSQLGADRWAALLAARKLAGQHCLVVNLGTAMTVDALTASGQFLGGIIVPGFRLMQNALAQGTADLGRRQGHYQPFPTNTADAIHGGILQALLGAILRMQLEMDQADVAPACCVLSGGDGPLLQPHLSLPAILVDNLVLEGLLRIALE</sequence>
<comment type="subcellular location">
    <subcellularLocation>
        <location evidence="3 16">Cytoplasm</location>
    </subcellularLocation>
</comment>
<evidence type="ECO:0000256" key="13">
    <source>
        <dbReference type="ARBA" id="ARBA00022993"/>
    </source>
</evidence>
<dbReference type="GO" id="GO:0005737">
    <property type="term" value="C:cytoplasm"/>
    <property type="evidence" value="ECO:0007669"/>
    <property type="project" value="UniProtKB-SubCell"/>
</dbReference>
<evidence type="ECO:0000256" key="6">
    <source>
        <dbReference type="ARBA" id="ARBA00012102"/>
    </source>
</evidence>
<comment type="caution">
    <text evidence="16">Lacks conserved residue(s) required for the propagation of feature annotation.</text>
</comment>
<evidence type="ECO:0000256" key="14">
    <source>
        <dbReference type="ARBA" id="ARBA00038036"/>
    </source>
</evidence>
<gene>
    <name evidence="16" type="primary">coaX</name>
    <name evidence="17" type="ORF">HNQ59_001569</name>
</gene>
<evidence type="ECO:0000256" key="10">
    <source>
        <dbReference type="ARBA" id="ARBA00022777"/>
    </source>
</evidence>
<evidence type="ECO:0000256" key="3">
    <source>
        <dbReference type="ARBA" id="ARBA00004496"/>
    </source>
</evidence>
<feature type="binding site" evidence="16">
    <location>
        <position position="177"/>
    </location>
    <ligand>
        <name>substrate</name>
    </ligand>
</feature>
<dbReference type="GO" id="GO:0005524">
    <property type="term" value="F:ATP binding"/>
    <property type="evidence" value="ECO:0007669"/>
    <property type="project" value="UniProtKB-UniRule"/>
</dbReference>
<evidence type="ECO:0000256" key="2">
    <source>
        <dbReference type="ARBA" id="ARBA00001958"/>
    </source>
</evidence>
<keyword evidence="9 16" id="KW-0547">Nucleotide-binding</keyword>
<comment type="pathway">
    <text evidence="4 16">Cofactor biosynthesis; coenzyme A biosynthesis; CoA from (R)-pantothenate: step 1/5.</text>
</comment>
<dbReference type="AlphaFoldDB" id="A0A840MSU1"/>
<dbReference type="PANTHER" id="PTHR34265:SF1">
    <property type="entry name" value="TYPE III PANTOTHENATE KINASE"/>
    <property type="match status" value="1"/>
</dbReference>
<dbReference type="Pfam" id="PF03309">
    <property type="entry name" value="Pan_kinase"/>
    <property type="match status" value="1"/>
</dbReference>
<evidence type="ECO:0000256" key="16">
    <source>
        <dbReference type="HAMAP-Rule" id="MF_01274"/>
    </source>
</evidence>
<reference evidence="17 18" key="1">
    <citation type="submission" date="2020-08" db="EMBL/GenBank/DDBJ databases">
        <title>Genomic Encyclopedia of Type Strains, Phase IV (KMG-IV): sequencing the most valuable type-strain genomes for metagenomic binning, comparative biology and taxonomic classification.</title>
        <authorList>
            <person name="Goeker M."/>
        </authorList>
    </citation>
    <scope>NUCLEOTIDE SEQUENCE [LARGE SCALE GENOMIC DNA]</scope>
    <source>
        <strain evidence="17 18">DSM 27165</strain>
    </source>
</reference>
<evidence type="ECO:0000256" key="15">
    <source>
        <dbReference type="ARBA" id="ARBA00040883"/>
    </source>
</evidence>